<feature type="chain" id="PRO_5026965220" evidence="1">
    <location>
        <begin position="23"/>
        <end position="257"/>
    </location>
</feature>
<gene>
    <name evidence="3" type="ORF">PCLFYP37_02360</name>
</gene>
<dbReference type="GO" id="GO:0006629">
    <property type="term" value="P:lipid metabolic process"/>
    <property type="evidence" value="ECO:0007669"/>
    <property type="project" value="InterPro"/>
</dbReference>
<dbReference type="PANTHER" id="PTHR46211:SF1">
    <property type="entry name" value="GLYCEROPHOSPHODIESTER PHOSPHODIESTERASE, CYTOPLASMIC"/>
    <property type="match status" value="1"/>
</dbReference>
<sequence length="257" mass="28804">MNIYQKTIAAACLCLAALSIQAQTQVIAHRGYWKAEGSAQNSLASLRKAAEAKVYGAEFDVQMTADGIVVVNHDNTIGSTAISRATYEQIKDSRLKNGETLPTLQAYLEEGRKLKDLQLILEIKKNKNKEHEDQAVKTIVKMVKDMGMEKQTEYISFSLNVCEQLVKATGGASEIFYINGDLSPQEAKAKGFTGIDYNFKVFDQHPEWVEEAHRCGLKVNAWTTNKKEDLKRMRDLGVDFVTTDHPVEAIRLMKEKS</sequence>
<accession>A0A6N3DGW2</accession>
<dbReference type="InterPro" id="IPR030395">
    <property type="entry name" value="GP_PDE_dom"/>
</dbReference>
<protein>
    <submittedName>
        <fullName evidence="3">Cytoplasmic glycerophosphodiester phosphodiesterase</fullName>
    </submittedName>
</protein>
<dbReference type="PROSITE" id="PS51704">
    <property type="entry name" value="GP_PDE"/>
    <property type="match status" value="1"/>
</dbReference>
<feature type="signal peptide" evidence="1">
    <location>
        <begin position="1"/>
        <end position="22"/>
    </location>
</feature>
<dbReference type="GO" id="GO:0008081">
    <property type="term" value="F:phosphoric diester hydrolase activity"/>
    <property type="evidence" value="ECO:0007669"/>
    <property type="project" value="InterPro"/>
</dbReference>
<dbReference type="Pfam" id="PF03009">
    <property type="entry name" value="GDPD"/>
    <property type="match status" value="1"/>
</dbReference>
<evidence type="ECO:0000313" key="3">
    <source>
        <dbReference type="EMBL" id="VYU27014.1"/>
    </source>
</evidence>
<dbReference type="EMBL" id="CACRUT010000015">
    <property type="protein sequence ID" value="VYU27014.1"/>
    <property type="molecule type" value="Genomic_DNA"/>
</dbReference>
<dbReference type="PANTHER" id="PTHR46211">
    <property type="entry name" value="GLYCEROPHOSPHORYL DIESTER PHOSPHODIESTERASE"/>
    <property type="match status" value="1"/>
</dbReference>
<proteinExistence type="predicted"/>
<reference evidence="3" key="1">
    <citation type="submission" date="2019-11" db="EMBL/GenBank/DDBJ databases">
        <authorList>
            <person name="Feng L."/>
        </authorList>
    </citation>
    <scope>NUCLEOTIDE SEQUENCE</scope>
    <source>
        <strain evidence="3">PclaraLFYP37</strain>
    </source>
</reference>
<keyword evidence="1" id="KW-0732">Signal</keyword>
<feature type="domain" description="GP-PDE" evidence="2">
    <location>
        <begin position="24"/>
        <end position="253"/>
    </location>
</feature>
<dbReference type="InterPro" id="IPR017946">
    <property type="entry name" value="PLC-like_Pdiesterase_TIM-brl"/>
</dbReference>
<organism evidence="3">
    <name type="scientific">Paraprevotella clara</name>
    <dbReference type="NCBI Taxonomy" id="454154"/>
    <lineage>
        <taxon>Bacteria</taxon>
        <taxon>Pseudomonadati</taxon>
        <taxon>Bacteroidota</taxon>
        <taxon>Bacteroidia</taxon>
        <taxon>Bacteroidales</taxon>
        <taxon>Prevotellaceae</taxon>
        <taxon>Paraprevotella</taxon>
    </lineage>
</organism>
<dbReference type="AlphaFoldDB" id="A0A6N3DGW2"/>
<name>A0A6N3DGW2_9BACT</name>
<dbReference type="SUPFAM" id="SSF51695">
    <property type="entry name" value="PLC-like phosphodiesterases"/>
    <property type="match status" value="1"/>
</dbReference>
<dbReference type="RefSeq" id="WP_412443055.1">
    <property type="nucleotide sequence ID" value="NZ_CACRUT010000015.1"/>
</dbReference>
<evidence type="ECO:0000259" key="2">
    <source>
        <dbReference type="PROSITE" id="PS51704"/>
    </source>
</evidence>
<dbReference type="Gene3D" id="3.20.20.190">
    <property type="entry name" value="Phosphatidylinositol (PI) phosphodiesterase"/>
    <property type="match status" value="1"/>
</dbReference>
<evidence type="ECO:0000256" key="1">
    <source>
        <dbReference type="SAM" id="SignalP"/>
    </source>
</evidence>